<gene>
    <name evidence="3" type="ORF">J5V48_01175</name>
</gene>
<dbReference type="InterPro" id="IPR039672">
    <property type="entry name" value="MFS_2"/>
</dbReference>
<keyword evidence="2" id="KW-0472">Membrane</keyword>
<evidence type="ECO:0000313" key="3">
    <source>
        <dbReference type="EMBL" id="MBW7569505.1"/>
    </source>
</evidence>
<dbReference type="PANTHER" id="PTHR11328:SF24">
    <property type="entry name" value="MAJOR FACILITATOR SUPERFAMILY (MFS) PROFILE DOMAIN-CONTAINING PROTEIN"/>
    <property type="match status" value="1"/>
</dbReference>
<protein>
    <submittedName>
        <fullName evidence="3">MFS transporter</fullName>
    </submittedName>
</protein>
<evidence type="ECO:0000256" key="2">
    <source>
        <dbReference type="SAM" id="Phobius"/>
    </source>
</evidence>
<keyword evidence="4" id="KW-1185">Reference proteome</keyword>
<dbReference type="Pfam" id="PF13347">
    <property type="entry name" value="MFS_2"/>
    <property type="match status" value="1"/>
</dbReference>
<dbReference type="SUPFAM" id="SSF103473">
    <property type="entry name" value="MFS general substrate transporter"/>
    <property type="match status" value="1"/>
</dbReference>
<dbReference type="Proteomes" id="UP000731465">
    <property type="component" value="Unassembled WGS sequence"/>
</dbReference>
<keyword evidence="2" id="KW-1133">Transmembrane helix</keyword>
<feature type="transmembrane region" description="Helical" evidence="2">
    <location>
        <begin position="92"/>
        <end position="114"/>
    </location>
</feature>
<feature type="transmembrane region" description="Helical" evidence="2">
    <location>
        <begin position="120"/>
        <end position="138"/>
    </location>
</feature>
<dbReference type="CDD" id="cd17332">
    <property type="entry name" value="MFS_MelB_like"/>
    <property type="match status" value="1"/>
</dbReference>
<dbReference type="PANTHER" id="PTHR11328">
    <property type="entry name" value="MAJOR FACILITATOR SUPERFAMILY DOMAIN-CONTAINING PROTEIN"/>
    <property type="match status" value="1"/>
</dbReference>
<feature type="transmembrane region" description="Helical" evidence="2">
    <location>
        <begin position="416"/>
        <end position="436"/>
    </location>
</feature>
<organism evidence="3 4">
    <name type="scientific">Succinivibrio faecicola</name>
    <dbReference type="NCBI Taxonomy" id="2820300"/>
    <lineage>
        <taxon>Bacteria</taxon>
        <taxon>Pseudomonadati</taxon>
        <taxon>Pseudomonadota</taxon>
        <taxon>Gammaproteobacteria</taxon>
        <taxon>Aeromonadales</taxon>
        <taxon>Succinivibrionaceae</taxon>
        <taxon>Succinivibrio</taxon>
    </lineage>
</organism>
<feature type="transmembrane region" description="Helical" evidence="2">
    <location>
        <begin position="158"/>
        <end position="179"/>
    </location>
</feature>
<accession>A0ABS7DDY1</accession>
<feature type="transmembrane region" description="Helical" evidence="2">
    <location>
        <begin position="191"/>
        <end position="214"/>
    </location>
</feature>
<feature type="transmembrane region" description="Helical" evidence="2">
    <location>
        <begin position="278"/>
        <end position="300"/>
    </location>
</feature>
<dbReference type="RefSeq" id="WP_219936112.1">
    <property type="nucleotide sequence ID" value="NZ_JAGFNY010000002.1"/>
</dbReference>
<dbReference type="InterPro" id="IPR036259">
    <property type="entry name" value="MFS_trans_sf"/>
</dbReference>
<feature type="transmembrane region" description="Helical" evidence="2">
    <location>
        <begin position="52"/>
        <end position="71"/>
    </location>
</feature>
<evidence type="ECO:0000256" key="1">
    <source>
        <dbReference type="ARBA" id="ARBA00009617"/>
    </source>
</evidence>
<feature type="transmembrane region" description="Helical" evidence="2">
    <location>
        <begin position="307"/>
        <end position="326"/>
    </location>
</feature>
<reference evidence="3 4" key="1">
    <citation type="submission" date="2021-03" db="EMBL/GenBank/DDBJ databases">
        <title>Succinivibrio sp. nov. isolated from feces of cow.</title>
        <authorList>
            <person name="Choi J.-Y."/>
        </authorList>
    </citation>
    <scope>NUCLEOTIDE SEQUENCE [LARGE SCALE GENOMIC DNA]</scope>
    <source>
        <strain evidence="3 4">AGMB01872</strain>
    </source>
</reference>
<dbReference type="InterPro" id="IPR001927">
    <property type="entry name" value="Na/Gal_symport"/>
</dbReference>
<evidence type="ECO:0000313" key="4">
    <source>
        <dbReference type="Proteomes" id="UP000731465"/>
    </source>
</evidence>
<comment type="similarity">
    <text evidence="1">Belongs to the sodium:galactoside symporter (TC 2.A.2) family.</text>
</comment>
<name>A0ABS7DDY1_9GAMM</name>
<dbReference type="NCBIfam" id="TIGR00792">
    <property type="entry name" value="gph"/>
    <property type="match status" value="1"/>
</dbReference>
<dbReference type="Gene3D" id="1.20.1250.20">
    <property type="entry name" value="MFS general substrate transporter like domains"/>
    <property type="match status" value="2"/>
</dbReference>
<feature type="transmembrane region" description="Helical" evidence="2">
    <location>
        <begin position="384"/>
        <end position="404"/>
    </location>
</feature>
<feature type="transmembrane region" description="Helical" evidence="2">
    <location>
        <begin position="241"/>
        <end position="266"/>
    </location>
</feature>
<dbReference type="EMBL" id="JAGFNY010000002">
    <property type="protein sequence ID" value="MBW7569505.1"/>
    <property type="molecule type" value="Genomic_DNA"/>
</dbReference>
<sequence length="461" mass="51819">MAVITLKNNPYKPLPIGLFENIAYGMGDFASCMLYVGAQTFLMYYYTEFAGVNMAIVALIMLFSRIFDGVTDIIMGHIIEHTNSPLGKARSWIFKMLIPFILGSTLLFSVPQGWNDVSKLIYIFFTYNFTMSCVYTAINLPYGAMSASMTQDQKQRTILVLFRMVLAAAGQALIVNITMPLVNFFGADAKAWTYTFLIVGFAGSIIFFFTFLLCHERVQAKETIKNDGVADSLKCLFSNKYWLMLTIAFFCVYTADVTFNTVNIYYCKYYLSDDGLVGIFGTIFNISRLVVMIAIIPILVRYICKRNMLLFACVLMIISVSFRLAMPYSMNAFYAGSLFWGLGQGFAMANLYAMIPDTVEYGEYKDGVRHEGYIYAGASFSSKVAGGFGPVIMGFILSLAGYIPNAQIQQENASQAILLTSTLVPMIILLVAIIAMSKYRLDKEYTQILEEIKLRKQKDFF</sequence>
<proteinExistence type="inferred from homology"/>
<comment type="caution">
    <text evidence="3">The sequence shown here is derived from an EMBL/GenBank/DDBJ whole genome shotgun (WGS) entry which is preliminary data.</text>
</comment>
<keyword evidence="2" id="KW-0812">Transmembrane</keyword>
<feature type="transmembrane region" description="Helical" evidence="2">
    <location>
        <begin position="332"/>
        <end position="355"/>
    </location>
</feature>